<dbReference type="EMBL" id="CP025003">
    <property type="protein sequence ID" value="ATZ93496.1"/>
    <property type="molecule type" value="Genomic_DNA"/>
</dbReference>
<evidence type="ECO:0000256" key="3">
    <source>
        <dbReference type="ARBA" id="ARBA00022679"/>
    </source>
</evidence>
<name>A0A2K8QJ22_9GAMM</name>
<dbReference type="AlphaFoldDB" id="A0A2K8QJ22"/>
<evidence type="ECO:0000313" key="16">
    <source>
        <dbReference type="Proteomes" id="UP000231901"/>
    </source>
</evidence>
<dbReference type="GO" id="GO:0005524">
    <property type="term" value="F:ATP binding"/>
    <property type="evidence" value="ECO:0007669"/>
    <property type="project" value="UniProtKB-KW"/>
</dbReference>
<evidence type="ECO:0000256" key="5">
    <source>
        <dbReference type="ARBA" id="ARBA00022840"/>
    </source>
</evidence>
<proteinExistence type="inferred from homology"/>
<dbReference type="RefSeq" id="WP_100849078.1">
    <property type="nucleotide sequence ID" value="NZ_BMJF01000004.1"/>
</dbReference>
<dbReference type="CDD" id="cd00158">
    <property type="entry name" value="RHOD"/>
    <property type="match status" value="1"/>
</dbReference>
<organism evidence="15 16">
    <name type="scientific">Dickeya fangzhongdai</name>
    <dbReference type="NCBI Taxonomy" id="1778540"/>
    <lineage>
        <taxon>Bacteria</taxon>
        <taxon>Pseudomonadati</taxon>
        <taxon>Pseudomonadota</taxon>
        <taxon>Gammaproteobacteria</taxon>
        <taxon>Enterobacterales</taxon>
        <taxon>Pectobacteriaceae</taxon>
        <taxon>Dickeya</taxon>
    </lineage>
</organism>
<dbReference type="SUPFAM" id="SSF69572">
    <property type="entry name" value="Activating enzymes of the ubiquitin-like proteins"/>
    <property type="match status" value="1"/>
</dbReference>
<protein>
    <recommendedName>
        <fullName evidence="10">Molybdopterin-synthase adenylyltransferase</fullName>
        <ecNumber evidence="9">2.7.7.80</ecNumber>
    </recommendedName>
    <alternativeName>
        <fullName evidence="13">MoaD protein adenylase</fullName>
    </alternativeName>
    <alternativeName>
        <fullName evidence="11">Molybdopterin-converting factor subunit 1 adenylase</fullName>
    </alternativeName>
    <alternativeName>
        <fullName evidence="12">Sulfur carrier protein MoaD adenylyltransferase</fullName>
    </alternativeName>
</protein>
<evidence type="ECO:0000313" key="15">
    <source>
        <dbReference type="EMBL" id="ATZ93496.1"/>
    </source>
</evidence>
<evidence type="ECO:0000256" key="9">
    <source>
        <dbReference type="ARBA" id="ARBA00066884"/>
    </source>
</evidence>
<comment type="function">
    <text evidence="7">Catalyzes the adenylation by ATP of the carboxyl group of the C-terminal glycine of sulfur carrier protein MoaD.</text>
</comment>
<dbReference type="Pfam" id="PF00581">
    <property type="entry name" value="Rhodanese"/>
    <property type="match status" value="1"/>
</dbReference>
<dbReference type="EC" id="2.7.7.80" evidence="9"/>
<dbReference type="Gene3D" id="3.40.250.10">
    <property type="entry name" value="Rhodanese-like domain"/>
    <property type="match status" value="1"/>
</dbReference>
<dbReference type="Pfam" id="PF00899">
    <property type="entry name" value="ThiF"/>
    <property type="match status" value="1"/>
</dbReference>
<keyword evidence="4" id="KW-0547">Nucleotide-binding</keyword>
<comment type="similarity">
    <text evidence="2">Belongs to the HesA/MoeB/ThiF family.</text>
</comment>
<evidence type="ECO:0000256" key="6">
    <source>
        <dbReference type="ARBA" id="ARBA00052218"/>
    </source>
</evidence>
<dbReference type="InterPro" id="IPR036873">
    <property type="entry name" value="Rhodanese-like_dom_sf"/>
</dbReference>
<gene>
    <name evidence="15" type="ORF">CVE23_05605</name>
</gene>
<comment type="catalytic activity">
    <reaction evidence="6">
        <text>[molybdopterin-synthase sulfur-carrier protein]-C-terminal Gly-Gly + ATP + H(+) = [molybdopterin-synthase sulfur-carrier protein]-C-terminal Gly-Gly-AMP + diphosphate</text>
        <dbReference type="Rhea" id="RHEA:43616"/>
        <dbReference type="Rhea" id="RHEA-COMP:12159"/>
        <dbReference type="Rhea" id="RHEA-COMP:12202"/>
        <dbReference type="ChEBI" id="CHEBI:15378"/>
        <dbReference type="ChEBI" id="CHEBI:30616"/>
        <dbReference type="ChEBI" id="CHEBI:33019"/>
        <dbReference type="ChEBI" id="CHEBI:90618"/>
        <dbReference type="ChEBI" id="CHEBI:90778"/>
        <dbReference type="EC" id="2.7.7.80"/>
    </reaction>
</comment>
<evidence type="ECO:0000256" key="2">
    <source>
        <dbReference type="ARBA" id="ARBA00009919"/>
    </source>
</evidence>
<dbReference type="Gene3D" id="3.40.50.720">
    <property type="entry name" value="NAD(P)-binding Rossmann-like Domain"/>
    <property type="match status" value="1"/>
</dbReference>
<evidence type="ECO:0000256" key="12">
    <source>
        <dbReference type="ARBA" id="ARBA00075328"/>
    </source>
</evidence>
<dbReference type="GO" id="GO:0008146">
    <property type="term" value="F:sulfotransferase activity"/>
    <property type="evidence" value="ECO:0007669"/>
    <property type="project" value="TreeGrafter"/>
</dbReference>
<comment type="pathway">
    <text evidence="1">Cofactor biosynthesis; molybdopterin biosynthesis.</text>
</comment>
<keyword evidence="5" id="KW-0067">ATP-binding</keyword>
<dbReference type="GO" id="GO:0005829">
    <property type="term" value="C:cytosol"/>
    <property type="evidence" value="ECO:0007669"/>
    <property type="project" value="TreeGrafter"/>
</dbReference>
<dbReference type="GO" id="GO:0061605">
    <property type="term" value="F:molybdopterin-synthase adenylyltransferase activity"/>
    <property type="evidence" value="ECO:0007669"/>
    <property type="project" value="UniProtKB-EC"/>
</dbReference>
<dbReference type="PROSITE" id="PS50206">
    <property type="entry name" value="RHODANESE_3"/>
    <property type="match status" value="1"/>
</dbReference>
<dbReference type="InterPro" id="IPR000594">
    <property type="entry name" value="ThiF_NAD_FAD-bd"/>
</dbReference>
<dbReference type="CDD" id="cd00757">
    <property type="entry name" value="ThiF_MoeB_HesA_family"/>
    <property type="match status" value="1"/>
</dbReference>
<evidence type="ECO:0000256" key="7">
    <source>
        <dbReference type="ARBA" id="ARBA00055169"/>
    </source>
</evidence>
<dbReference type="PANTHER" id="PTHR10953">
    <property type="entry name" value="UBIQUITIN-ACTIVATING ENZYME E1"/>
    <property type="match status" value="1"/>
</dbReference>
<evidence type="ECO:0000256" key="1">
    <source>
        <dbReference type="ARBA" id="ARBA00005046"/>
    </source>
</evidence>
<reference evidence="16" key="1">
    <citation type="journal article" date="2018" name="Genome Announc.">
        <title>Complete genome sequence of a Dickeya fangzhongdai type strain causing bleeding canker of pear tree trunks.</title>
        <authorList>
            <person name="Zhao Y."/>
            <person name="Tian Y."/>
            <person name="Li X."/>
            <person name="Hu B."/>
        </authorList>
    </citation>
    <scope>NUCLEOTIDE SEQUENCE [LARGE SCALE GENOMIC DNA]</scope>
    <source>
        <strain evidence="16">DSM 101947</strain>
    </source>
</reference>
<dbReference type="PANTHER" id="PTHR10953:SF102">
    <property type="entry name" value="ADENYLYLTRANSFERASE AND SULFURTRANSFERASE MOCS3"/>
    <property type="match status" value="1"/>
</dbReference>
<dbReference type="FunFam" id="3.40.50.720:FF:000033">
    <property type="entry name" value="Adenylyltransferase and sulfurtransferase MOCS3"/>
    <property type="match status" value="1"/>
</dbReference>
<evidence type="ECO:0000256" key="13">
    <source>
        <dbReference type="ARBA" id="ARBA00078531"/>
    </source>
</evidence>
<comment type="subunit">
    <text evidence="8">Homodimer. Forms a stable heterotetrameric complex of 2 MoeB and 2 MoaD during adenylation of MoaD.</text>
</comment>
<dbReference type="Proteomes" id="UP000231901">
    <property type="component" value="Chromosome"/>
</dbReference>
<dbReference type="GeneID" id="66563815"/>
<dbReference type="NCBIfam" id="NF004281">
    <property type="entry name" value="PRK05690.1"/>
    <property type="match status" value="1"/>
</dbReference>
<evidence type="ECO:0000259" key="14">
    <source>
        <dbReference type="PROSITE" id="PS50206"/>
    </source>
</evidence>
<dbReference type="InterPro" id="IPR001763">
    <property type="entry name" value="Rhodanese-like_dom"/>
</dbReference>
<dbReference type="KEGG" id="dfn:CVE23_05605"/>
<keyword evidence="16" id="KW-1185">Reference proteome</keyword>
<dbReference type="SUPFAM" id="SSF52821">
    <property type="entry name" value="Rhodanese/Cell cycle control phosphatase"/>
    <property type="match status" value="1"/>
</dbReference>
<dbReference type="GO" id="GO:0004792">
    <property type="term" value="F:thiosulfate-cyanide sulfurtransferase activity"/>
    <property type="evidence" value="ECO:0007669"/>
    <property type="project" value="TreeGrafter"/>
</dbReference>
<dbReference type="NCBIfam" id="NF006444">
    <property type="entry name" value="PRK08762.1"/>
    <property type="match status" value="1"/>
</dbReference>
<evidence type="ECO:0000256" key="10">
    <source>
        <dbReference type="ARBA" id="ARBA00073635"/>
    </source>
</evidence>
<feature type="domain" description="Rhodanese" evidence="14">
    <location>
        <begin position="21"/>
        <end position="111"/>
    </location>
</feature>
<accession>A0A2K8QJ22</accession>
<evidence type="ECO:0000256" key="8">
    <source>
        <dbReference type="ARBA" id="ARBA00063809"/>
    </source>
</evidence>
<dbReference type="InterPro" id="IPR045886">
    <property type="entry name" value="ThiF/MoeB/HesA"/>
</dbReference>
<evidence type="ECO:0000256" key="4">
    <source>
        <dbReference type="ARBA" id="ARBA00022741"/>
    </source>
</evidence>
<sequence>MSNIVDGIDSIRSISIDELKDSDGFLLIDVRESHEFLDGTIPKALTIGRGFLEIELKKRKIELDKPIVLFCASGLRSRYAALNLMLLNYSNIYSLQGGFEAWKAQGNQIEYPQSLSENDKKRYARHLSLQDIGSDGQLKIMQAKVLVVGAGGLGSSCLLYLAAAGVGEIAIIDHDIVDLSNLQRQVIHNENMLKKKKVDSAFHTLRALNSEITVNTIDERVTPENIDALVDGYDVIVDCTDNFKARYIINDSAVAAGKPVVSAAVFRFSGQVMTRSNNQAPCYRCVYPEAPPAELAPSCTENGVIGVIPGMLGIYQANEVLKIILGIGDCLNGKLLKIDMLNNQHQLLTTKKRPGCQCHNN</sequence>
<dbReference type="SMART" id="SM00450">
    <property type="entry name" value="RHOD"/>
    <property type="match status" value="1"/>
</dbReference>
<dbReference type="InterPro" id="IPR035985">
    <property type="entry name" value="Ubiquitin-activating_enz"/>
</dbReference>
<evidence type="ECO:0000256" key="11">
    <source>
        <dbReference type="ARBA" id="ARBA00075110"/>
    </source>
</evidence>
<dbReference type="GO" id="GO:0008641">
    <property type="term" value="F:ubiquitin-like modifier activating enzyme activity"/>
    <property type="evidence" value="ECO:0007669"/>
    <property type="project" value="InterPro"/>
</dbReference>
<keyword evidence="3" id="KW-0808">Transferase</keyword>